<dbReference type="NCBIfam" id="NF033550">
    <property type="entry name" value="transpos_ISL3"/>
    <property type="match status" value="1"/>
</dbReference>
<dbReference type="AlphaFoldDB" id="A0A370NIS5"/>
<dbReference type="EMBL" id="QKWJ01000094">
    <property type="protein sequence ID" value="RDK05495.1"/>
    <property type="molecule type" value="Genomic_DNA"/>
</dbReference>
<keyword evidence="3" id="KW-1185">Reference proteome</keyword>
<evidence type="ECO:0000313" key="3">
    <source>
        <dbReference type="Proteomes" id="UP000255165"/>
    </source>
</evidence>
<sequence>MSQVLGGIDRILARVGKRVVSSDARGETVTVEACSTVRAAPCPACHRWSNRRHGSYVRRLEERPMLDQRVVLAVEVRRFKCANAGCPRRTFAENIHALAGRHQRRTQSQARALHALGHALGGEAAARLANVLGLRTSADTVLRELRRAPERKRKPRPRVVGIDDWAIASGHQYGTIIVDLERREPIEVFAGREGTAVAARMRAHPSIEIVARDRAGAYSEAVDIALPAATQVSDRWHLLCNLRDNVERLLCRLGPQLRQAAQQVEVRGVNLGRQRELSRNSLWSWQRLSDQRRASRLELYERIMALHAQGGTMKGIGQELSIDHRTVRNFITAGAFPERAPRARGPTPLDPYLSDIEERIAQGCRFPELIWRELKQRGYTGSRAAVRNCVIRLLFPQGKKPLFQAPVRTMPCPSARRVFVWLIGWRKLAVAEPRNADHERFVQALCKIEPVVGEVRSLAREFLGLMHRRSPRQFDRWLKRLSRCDAAEMRRFAQSLRADLPAVRAAFKLPWSNGQTEGHVNRLKFLKRQMYGRANIELLRLRVLKPS</sequence>
<organism evidence="2 3">
    <name type="scientific">Cupriavidus lacunae</name>
    <dbReference type="NCBI Taxonomy" id="2666307"/>
    <lineage>
        <taxon>Bacteria</taxon>
        <taxon>Pseudomonadati</taxon>
        <taxon>Pseudomonadota</taxon>
        <taxon>Betaproteobacteria</taxon>
        <taxon>Burkholderiales</taxon>
        <taxon>Burkholderiaceae</taxon>
        <taxon>Cupriavidus</taxon>
    </lineage>
</organism>
<dbReference type="InterPro" id="IPR047951">
    <property type="entry name" value="Transpos_ISL3"/>
</dbReference>
<dbReference type="Pfam" id="PF01610">
    <property type="entry name" value="DDE_Tnp_ISL3"/>
    <property type="match status" value="2"/>
</dbReference>
<dbReference type="InterPro" id="IPR002560">
    <property type="entry name" value="Transposase_DDE"/>
</dbReference>
<protein>
    <submittedName>
        <fullName evidence="2">ISL3 family transposase</fullName>
    </submittedName>
</protein>
<dbReference type="PANTHER" id="PTHR33498:SF1">
    <property type="entry name" value="TRANSPOSASE FOR INSERTION SEQUENCE ELEMENT IS1557"/>
    <property type="match status" value="1"/>
</dbReference>
<gene>
    <name evidence="2" type="ORF">DN412_36680</name>
</gene>
<dbReference type="RefSeq" id="WP_115216028.1">
    <property type="nucleotide sequence ID" value="NZ_QKWJ01000094.1"/>
</dbReference>
<feature type="domain" description="Transposase IS204/IS1001/IS1096/IS1165 DDE" evidence="1">
    <location>
        <begin position="444"/>
        <end position="543"/>
    </location>
</feature>
<evidence type="ECO:0000259" key="1">
    <source>
        <dbReference type="Pfam" id="PF01610"/>
    </source>
</evidence>
<proteinExistence type="predicted"/>
<accession>A0A370NIS5</accession>
<dbReference type="PANTHER" id="PTHR33498">
    <property type="entry name" value="TRANSPOSASE FOR INSERTION SEQUENCE ELEMENT IS1557"/>
    <property type="match status" value="1"/>
</dbReference>
<evidence type="ECO:0000313" key="2">
    <source>
        <dbReference type="EMBL" id="RDK05495.1"/>
    </source>
</evidence>
<name>A0A370NIS5_9BURK</name>
<feature type="domain" description="Transposase IS204/IS1001/IS1096/IS1165 DDE" evidence="1">
    <location>
        <begin position="160"/>
        <end position="291"/>
    </location>
</feature>
<reference evidence="3" key="1">
    <citation type="submission" date="2018-06" db="EMBL/GenBank/DDBJ databases">
        <authorList>
            <person name="Feng T."/>
            <person name="Jeon C.O."/>
        </authorList>
    </citation>
    <scope>NUCLEOTIDE SEQUENCE [LARGE SCALE GENOMIC DNA]</scope>
    <source>
        <strain evidence="3">S23</strain>
    </source>
</reference>
<comment type="caution">
    <text evidence="2">The sequence shown here is derived from an EMBL/GenBank/DDBJ whole genome shotgun (WGS) entry which is preliminary data.</text>
</comment>
<dbReference type="Proteomes" id="UP000255165">
    <property type="component" value="Unassembled WGS sequence"/>
</dbReference>